<dbReference type="OrthoDB" id="3787839at2759"/>
<dbReference type="Proteomes" id="UP000799764">
    <property type="component" value="Unassembled WGS sequence"/>
</dbReference>
<evidence type="ECO:0000313" key="2">
    <source>
        <dbReference type="EMBL" id="KAF2443809.1"/>
    </source>
</evidence>
<comment type="caution">
    <text evidence="2">The sequence shown here is derived from an EMBL/GenBank/DDBJ whole genome shotgun (WGS) entry which is preliminary data.</text>
</comment>
<keyword evidence="3" id="KW-1185">Reference proteome</keyword>
<dbReference type="PROSITE" id="PS50235">
    <property type="entry name" value="USP_3"/>
    <property type="match status" value="1"/>
</dbReference>
<evidence type="ECO:0000259" key="1">
    <source>
        <dbReference type="PROSITE" id="PS50235"/>
    </source>
</evidence>
<dbReference type="Pfam" id="PF00443">
    <property type="entry name" value="UCH"/>
    <property type="match status" value="1"/>
</dbReference>
<sequence>MDDANTVYNEFLFDSTHGLAAGAGAWKKQFDTIFNLERVPFDACYECGIERKRNEPPTTGLDVPTRPQRRPSQLFNSVSEAINGAFEIETLAEVRCETPSCLRLRRTKYTVLKIRLLIAEHTLVAEQNARKIFETLAIDETLDLTQLQAAGSDSVPLTYRLSTVVSHSGESLDNGHYIASVRSPGTKPFYNISDEHWVQPISRQRFTANPQQNRKTEDEQFEVNILTYIMDEQLQVIPEKTRRMLRELA</sequence>
<dbReference type="InterPro" id="IPR001394">
    <property type="entry name" value="Peptidase_C19_UCH"/>
</dbReference>
<evidence type="ECO:0000313" key="3">
    <source>
        <dbReference type="Proteomes" id="UP000799764"/>
    </source>
</evidence>
<protein>
    <recommendedName>
        <fullName evidence="1">USP domain-containing protein</fullName>
    </recommendedName>
</protein>
<reference evidence="2" key="1">
    <citation type="journal article" date="2020" name="Stud. Mycol.">
        <title>101 Dothideomycetes genomes: a test case for predicting lifestyles and emergence of pathogens.</title>
        <authorList>
            <person name="Haridas S."/>
            <person name="Albert R."/>
            <person name="Binder M."/>
            <person name="Bloem J."/>
            <person name="Labutti K."/>
            <person name="Salamov A."/>
            <person name="Andreopoulos B."/>
            <person name="Baker S."/>
            <person name="Barry K."/>
            <person name="Bills G."/>
            <person name="Bluhm B."/>
            <person name="Cannon C."/>
            <person name="Castanera R."/>
            <person name="Culley D."/>
            <person name="Daum C."/>
            <person name="Ezra D."/>
            <person name="Gonzalez J."/>
            <person name="Henrissat B."/>
            <person name="Kuo A."/>
            <person name="Liang C."/>
            <person name="Lipzen A."/>
            <person name="Lutzoni F."/>
            <person name="Magnuson J."/>
            <person name="Mondo S."/>
            <person name="Nolan M."/>
            <person name="Ohm R."/>
            <person name="Pangilinan J."/>
            <person name="Park H.-J."/>
            <person name="Ramirez L."/>
            <person name="Alfaro M."/>
            <person name="Sun H."/>
            <person name="Tritt A."/>
            <person name="Yoshinaga Y."/>
            <person name="Zwiers L.-H."/>
            <person name="Turgeon B."/>
            <person name="Goodwin S."/>
            <person name="Spatafora J."/>
            <person name="Crous P."/>
            <person name="Grigoriev I."/>
        </authorList>
    </citation>
    <scope>NUCLEOTIDE SEQUENCE</scope>
    <source>
        <strain evidence="2">CBS 690.94</strain>
    </source>
</reference>
<dbReference type="InterPro" id="IPR038765">
    <property type="entry name" value="Papain-like_cys_pep_sf"/>
</dbReference>
<dbReference type="GO" id="GO:0004843">
    <property type="term" value="F:cysteine-type deubiquitinase activity"/>
    <property type="evidence" value="ECO:0007669"/>
    <property type="project" value="InterPro"/>
</dbReference>
<dbReference type="AlphaFoldDB" id="A0A9P4U9U8"/>
<gene>
    <name evidence="2" type="ORF">P171DRAFT_44447</name>
</gene>
<name>A0A9P4U9U8_9PLEO</name>
<dbReference type="Gene3D" id="3.90.70.10">
    <property type="entry name" value="Cysteine proteinases"/>
    <property type="match status" value="1"/>
</dbReference>
<dbReference type="GO" id="GO:0016579">
    <property type="term" value="P:protein deubiquitination"/>
    <property type="evidence" value="ECO:0007669"/>
    <property type="project" value="InterPro"/>
</dbReference>
<proteinExistence type="predicted"/>
<dbReference type="SUPFAM" id="SSF54001">
    <property type="entry name" value="Cysteine proteinases"/>
    <property type="match status" value="1"/>
</dbReference>
<dbReference type="CDD" id="cd02257">
    <property type="entry name" value="Peptidase_C19"/>
    <property type="match status" value="1"/>
</dbReference>
<accession>A0A9P4U9U8</accession>
<organism evidence="2 3">
    <name type="scientific">Karstenula rhodostoma CBS 690.94</name>
    <dbReference type="NCBI Taxonomy" id="1392251"/>
    <lineage>
        <taxon>Eukaryota</taxon>
        <taxon>Fungi</taxon>
        <taxon>Dikarya</taxon>
        <taxon>Ascomycota</taxon>
        <taxon>Pezizomycotina</taxon>
        <taxon>Dothideomycetes</taxon>
        <taxon>Pleosporomycetidae</taxon>
        <taxon>Pleosporales</taxon>
        <taxon>Massarineae</taxon>
        <taxon>Didymosphaeriaceae</taxon>
        <taxon>Karstenula</taxon>
    </lineage>
</organism>
<dbReference type="InterPro" id="IPR028889">
    <property type="entry name" value="USP"/>
</dbReference>
<dbReference type="EMBL" id="MU001502">
    <property type="protein sequence ID" value="KAF2443809.1"/>
    <property type="molecule type" value="Genomic_DNA"/>
</dbReference>
<feature type="domain" description="USP" evidence="1">
    <location>
        <begin position="1"/>
        <end position="231"/>
    </location>
</feature>